<dbReference type="STRING" id="759620.WS105_0375"/>
<reference evidence="2" key="2">
    <citation type="submission" date="2014-08" db="EMBL/GenBank/DDBJ databases">
        <title>Complete genome of Weissella ceti strain WS74 isolated from diseased rainbow trout in Brazil.</title>
        <authorList>
            <person name="Figueiredo H.C.P."/>
            <person name="Leal C.A.G."/>
            <person name="Pereira F.L."/>
            <person name="Soares S.C."/>
            <person name="Dorella F.A."/>
            <person name="Carvalho A.F."/>
            <person name="Azevedo V.A.C."/>
        </authorList>
    </citation>
    <scope>NUCLEOTIDE SEQUENCE [LARGE SCALE GENOMIC DNA]</scope>
    <source>
        <strain evidence="2">WS74</strain>
    </source>
</reference>
<dbReference type="InterPro" id="IPR036412">
    <property type="entry name" value="HAD-like_sf"/>
</dbReference>
<dbReference type="OrthoDB" id="278110at2"/>
<dbReference type="Proteomes" id="UP000029079">
    <property type="component" value="Chromosome"/>
</dbReference>
<dbReference type="AlphaFoldDB" id="A0A075TYA1"/>
<dbReference type="KEGG" id="wce:WS08_0377"/>
<dbReference type="EMBL" id="CP009223">
    <property type="protein sequence ID" value="AIM62630.1"/>
    <property type="molecule type" value="Genomic_DNA"/>
</dbReference>
<protein>
    <submittedName>
        <fullName evidence="1">5 (3)-deoxyribonucleotidase</fullName>
    </submittedName>
</protein>
<keyword evidence="2" id="KW-1185">Reference proteome</keyword>
<evidence type="ECO:0000313" key="2">
    <source>
        <dbReference type="Proteomes" id="UP000029079"/>
    </source>
</evidence>
<dbReference type="RefSeq" id="WP_009764957.1">
    <property type="nucleotide sequence ID" value="NZ_CP009223.1"/>
</dbReference>
<accession>A0A075TYA1</accession>
<proteinExistence type="predicted"/>
<evidence type="ECO:0000313" key="1">
    <source>
        <dbReference type="EMBL" id="AIM62630.1"/>
    </source>
</evidence>
<sequence length="198" mass="22274">MNKPKLYLDMDNVLVDTLPVLNAYAQEHPDAGKPDRIPGIFADLPIKDGVAMAIKCLAPYFDLYILSTAPWHNPSAWQDKMIWLEKHFGEGELNPFYKKVIMTHDKGLVHQSGGILVDDRPYHGASAWADAESDSVWIQYGYTSELTWEKDLVPYLIDISTTYGQMMTPNLTQAVAEADTITGAIHGDLVTFEKESWE</sequence>
<dbReference type="KEGG" id="wci:WS105_0375"/>
<dbReference type="PATRIC" id="fig|759620.7.peg.363"/>
<dbReference type="SUPFAM" id="SSF56784">
    <property type="entry name" value="HAD-like"/>
    <property type="match status" value="1"/>
</dbReference>
<dbReference type="Gene3D" id="3.40.50.1000">
    <property type="entry name" value="HAD superfamily/HAD-like"/>
    <property type="match status" value="1"/>
</dbReference>
<organism evidence="1 2">
    <name type="scientific">Weissella ceti</name>
    <dbReference type="NCBI Taxonomy" id="759620"/>
    <lineage>
        <taxon>Bacteria</taxon>
        <taxon>Bacillati</taxon>
        <taxon>Bacillota</taxon>
        <taxon>Bacilli</taxon>
        <taxon>Lactobacillales</taxon>
        <taxon>Lactobacillaceae</taxon>
        <taxon>Weissella</taxon>
    </lineage>
</organism>
<name>A0A075TYA1_9LACO</name>
<dbReference type="KEGG" id="wct:WS74_0378"/>
<gene>
    <name evidence="1" type="ORF">WS74_0378</name>
</gene>
<reference evidence="1 2" key="1">
    <citation type="journal article" date="2014" name="Genome Announc.">
        <title>Complete Genome Sequences of Fish Pathogenic Weissella ceti Strains WS74 and WS105.</title>
        <authorList>
            <person name="Figueiredo H.C."/>
            <person name="Leal C.A."/>
            <person name="Dorella F.A."/>
            <person name="Carvalho A.F."/>
            <person name="Soares S.C."/>
            <person name="Pereira F.L."/>
            <person name="Azevedo V.A."/>
        </authorList>
    </citation>
    <scope>NUCLEOTIDE SEQUENCE [LARGE SCALE GENOMIC DNA]</scope>
    <source>
        <strain evidence="1 2">WS74</strain>
    </source>
</reference>
<dbReference type="InterPro" id="IPR023214">
    <property type="entry name" value="HAD_sf"/>
</dbReference>